<reference evidence="1 2" key="1">
    <citation type="submission" date="2019-12" db="EMBL/GenBank/DDBJ databases">
        <title>Genomic-based taxomic classification of the family Erythrobacteraceae.</title>
        <authorList>
            <person name="Xu L."/>
        </authorList>
    </citation>
    <scope>NUCLEOTIDE SEQUENCE [LARGE SCALE GENOMIC DNA]</scope>
    <source>
        <strain evidence="1 2">MCCC 1A09965</strain>
    </source>
</reference>
<name>A0A844YKQ3_9SPHN</name>
<evidence type="ECO:0000313" key="2">
    <source>
        <dbReference type="Proteomes" id="UP000445582"/>
    </source>
</evidence>
<dbReference type="OrthoDB" id="7595545at2"/>
<dbReference type="AlphaFoldDB" id="A0A844YKQ3"/>
<dbReference type="EMBL" id="WTYN01000004">
    <property type="protein sequence ID" value="MXO63949.1"/>
    <property type="molecule type" value="Genomic_DNA"/>
</dbReference>
<accession>A0A844YKQ3</accession>
<comment type="caution">
    <text evidence="1">The sequence shown here is derived from an EMBL/GenBank/DDBJ whole genome shotgun (WGS) entry which is preliminary data.</text>
</comment>
<organism evidence="1 2">
    <name type="scientific">Qipengyuania oceanensis</name>
    <dbReference type="NCBI Taxonomy" id="1463597"/>
    <lineage>
        <taxon>Bacteria</taxon>
        <taxon>Pseudomonadati</taxon>
        <taxon>Pseudomonadota</taxon>
        <taxon>Alphaproteobacteria</taxon>
        <taxon>Sphingomonadales</taxon>
        <taxon>Erythrobacteraceae</taxon>
        <taxon>Qipengyuania</taxon>
    </lineage>
</organism>
<proteinExistence type="predicted"/>
<evidence type="ECO:0008006" key="3">
    <source>
        <dbReference type="Google" id="ProtNLM"/>
    </source>
</evidence>
<keyword evidence="2" id="KW-1185">Reference proteome</keyword>
<dbReference type="Proteomes" id="UP000445582">
    <property type="component" value="Unassembled WGS sequence"/>
</dbReference>
<sequence length="169" mass="18493">MAARDMTPGSKTVDETHVSPNRSAALFATEGSAREWLCRADPRVRIPTSSQRRALMISFAERGIALVASAFEAVRLDGEVDLDDSSDITAHADGVTLIEIKSTNQAKIGADLAGYFFNITAAELLTAQTLGEHHRFAFVNTARGEWQELGIRDILAKAKAMYPAFHIRF</sequence>
<gene>
    <name evidence="1" type="ORF">GRI48_13140</name>
</gene>
<dbReference type="RefSeq" id="WP_160677164.1">
    <property type="nucleotide sequence ID" value="NZ_WTYN01000004.1"/>
</dbReference>
<evidence type="ECO:0000313" key="1">
    <source>
        <dbReference type="EMBL" id="MXO63949.1"/>
    </source>
</evidence>
<protein>
    <recommendedName>
        <fullName evidence="3">DUF3883 domain-containing protein</fullName>
    </recommendedName>
</protein>